<dbReference type="AlphaFoldDB" id="A0A8X6LR21"/>
<accession>A0A8X6LR21</accession>
<comment type="caution">
    <text evidence="1">The sequence shown here is derived from an EMBL/GenBank/DDBJ whole genome shotgun (WGS) entry which is preliminary data.</text>
</comment>
<evidence type="ECO:0000313" key="1">
    <source>
        <dbReference type="EMBL" id="GFR17542.1"/>
    </source>
</evidence>
<organism evidence="1 2">
    <name type="scientific">Trichonephila clavata</name>
    <name type="common">Joro spider</name>
    <name type="synonym">Nephila clavata</name>
    <dbReference type="NCBI Taxonomy" id="2740835"/>
    <lineage>
        <taxon>Eukaryota</taxon>
        <taxon>Metazoa</taxon>
        <taxon>Ecdysozoa</taxon>
        <taxon>Arthropoda</taxon>
        <taxon>Chelicerata</taxon>
        <taxon>Arachnida</taxon>
        <taxon>Araneae</taxon>
        <taxon>Araneomorphae</taxon>
        <taxon>Entelegynae</taxon>
        <taxon>Araneoidea</taxon>
        <taxon>Nephilidae</taxon>
        <taxon>Trichonephila</taxon>
    </lineage>
</organism>
<evidence type="ECO:0000313" key="2">
    <source>
        <dbReference type="Proteomes" id="UP000887116"/>
    </source>
</evidence>
<reference evidence="1" key="1">
    <citation type="submission" date="2020-07" db="EMBL/GenBank/DDBJ databases">
        <title>Multicomponent nature underlies the extraordinary mechanical properties of spider dragline silk.</title>
        <authorList>
            <person name="Kono N."/>
            <person name="Nakamura H."/>
            <person name="Mori M."/>
            <person name="Yoshida Y."/>
            <person name="Ohtoshi R."/>
            <person name="Malay A.D."/>
            <person name="Moran D.A.P."/>
            <person name="Tomita M."/>
            <person name="Numata K."/>
            <person name="Arakawa K."/>
        </authorList>
    </citation>
    <scope>NUCLEOTIDE SEQUENCE</scope>
</reference>
<dbReference type="EMBL" id="BMAO01007644">
    <property type="protein sequence ID" value="GFR17542.1"/>
    <property type="molecule type" value="Genomic_DNA"/>
</dbReference>
<protein>
    <submittedName>
        <fullName evidence="1">Uncharacterized protein</fullName>
    </submittedName>
</protein>
<name>A0A8X6LR21_TRICU</name>
<gene>
    <name evidence="1" type="ORF">TNCT_416701</name>
</gene>
<dbReference type="Proteomes" id="UP000887116">
    <property type="component" value="Unassembled WGS sequence"/>
</dbReference>
<sequence>MALGKCANGKESPVVNSNGIRLLDDLGIEIYMVINIPFSKKKYLLISILRYKSFRDYCRFLTKHQKARRQHEGVVIFRNEGNSVFRNLERTTSYIQDTTYYPGNSQFVVKLDNRNDQRNTSKETLTATAQQMVASSEWANTRAGDLCSMFMHSLS</sequence>
<proteinExistence type="predicted"/>
<keyword evidence="2" id="KW-1185">Reference proteome</keyword>